<comment type="caution">
    <text evidence="2">The sequence shown here is derived from an EMBL/GenBank/DDBJ whole genome shotgun (WGS) entry which is preliminary data.</text>
</comment>
<sequence>MFPAGPSVKQQLAPTRQHCSTTPCCGTVGTSIVTQLPASVTTANSLLPCPEPFHIEARTWHSSSTISGKLPGSARPVATDGSHQVDPMDFE</sequence>
<organism evidence="2 3">
    <name type="scientific">Protopolystoma xenopodis</name>
    <dbReference type="NCBI Taxonomy" id="117903"/>
    <lineage>
        <taxon>Eukaryota</taxon>
        <taxon>Metazoa</taxon>
        <taxon>Spiralia</taxon>
        <taxon>Lophotrochozoa</taxon>
        <taxon>Platyhelminthes</taxon>
        <taxon>Monogenea</taxon>
        <taxon>Polyopisthocotylea</taxon>
        <taxon>Polystomatidea</taxon>
        <taxon>Polystomatidae</taxon>
        <taxon>Protopolystoma</taxon>
    </lineage>
</organism>
<reference evidence="2" key="1">
    <citation type="submission" date="2018-11" db="EMBL/GenBank/DDBJ databases">
        <authorList>
            <consortium name="Pathogen Informatics"/>
        </authorList>
    </citation>
    <scope>NUCLEOTIDE SEQUENCE</scope>
</reference>
<evidence type="ECO:0000313" key="3">
    <source>
        <dbReference type="Proteomes" id="UP000784294"/>
    </source>
</evidence>
<accession>A0A448XG35</accession>
<evidence type="ECO:0000313" key="2">
    <source>
        <dbReference type="EMBL" id="VEL35814.1"/>
    </source>
</evidence>
<dbReference type="Proteomes" id="UP000784294">
    <property type="component" value="Unassembled WGS sequence"/>
</dbReference>
<keyword evidence="3" id="KW-1185">Reference proteome</keyword>
<dbReference type="AlphaFoldDB" id="A0A448XG35"/>
<proteinExistence type="predicted"/>
<dbReference type="EMBL" id="CAAALY010250754">
    <property type="protein sequence ID" value="VEL35814.1"/>
    <property type="molecule type" value="Genomic_DNA"/>
</dbReference>
<feature type="region of interest" description="Disordered" evidence="1">
    <location>
        <begin position="64"/>
        <end position="91"/>
    </location>
</feature>
<evidence type="ECO:0000256" key="1">
    <source>
        <dbReference type="SAM" id="MobiDB-lite"/>
    </source>
</evidence>
<name>A0A448XG35_9PLAT</name>
<protein>
    <submittedName>
        <fullName evidence="2">Uncharacterized protein</fullName>
    </submittedName>
</protein>
<gene>
    <name evidence="2" type="ORF">PXEA_LOCUS29254</name>
</gene>